<dbReference type="Proteomes" id="UP000233256">
    <property type="component" value="Unassembled WGS sequence"/>
</dbReference>
<evidence type="ECO:0000256" key="1">
    <source>
        <dbReference type="PIRSR" id="PIRSR000390-1"/>
    </source>
</evidence>
<feature type="modified residue" description="N6-(pyridoxal phosphate)lysine" evidence="2">
    <location>
        <position position="183"/>
    </location>
</feature>
<name>A0A2N1PSL6_9BACT</name>
<accession>A0A2N1PSL6</accession>
<dbReference type="EMBL" id="PGXC01000003">
    <property type="protein sequence ID" value="PKK91316.1"/>
    <property type="molecule type" value="Genomic_DNA"/>
</dbReference>
<dbReference type="InterPro" id="IPR015424">
    <property type="entry name" value="PyrdxlP-dep_Trfase"/>
</dbReference>
<sequence>MIPIYEPLIDSSESSMVAKCVESGWISSRSPMVADFEKSFLQYLCAEPESGLAVSSGSAALLLALKTLGIGRGHEVLVPSMTFSATVSMILLAGATPRFMDVDPKTWVITPEILEKALSAKTRCVIAVHLYGNMPDMEGIMKIVSSKGILLIEDAAEAHGSSFGRRKAGTFGDAGIFSFFGNKIITTGEGGFTVFRNPSATATARMMRNHGTAGQGDYSSRHIGLSCRMTGMQAALGLAQLEKMDEIISRKNTIAAAYEKNLLAQTRLSLQKFTPGWSGIPWLTSLLLPHECASEREKIISRMGENGIQIYTTFTALHTLKPFQQARGTGSLDVSESIGLRGISLPSGPSLTTDMVDHICETLMKFT</sequence>
<dbReference type="PANTHER" id="PTHR30244:SF34">
    <property type="entry name" value="DTDP-4-AMINO-4,6-DIDEOXYGALACTOSE TRANSAMINASE"/>
    <property type="match status" value="1"/>
</dbReference>
<evidence type="ECO:0000313" key="4">
    <source>
        <dbReference type="EMBL" id="PKK91316.1"/>
    </source>
</evidence>
<reference evidence="4 5" key="1">
    <citation type="journal article" date="2017" name="ISME J.">
        <title>Potential for microbial H2 and metal transformations associated with novel bacteria and archaea in deep terrestrial subsurface sediments.</title>
        <authorList>
            <person name="Hernsdorf A.W."/>
            <person name="Amano Y."/>
            <person name="Miyakawa K."/>
            <person name="Ise K."/>
            <person name="Suzuki Y."/>
            <person name="Anantharaman K."/>
            <person name="Probst A."/>
            <person name="Burstein D."/>
            <person name="Thomas B.C."/>
            <person name="Banfield J.F."/>
        </authorList>
    </citation>
    <scope>NUCLEOTIDE SEQUENCE [LARGE SCALE GENOMIC DNA]</scope>
    <source>
        <strain evidence="4">HGW-Wallbacteria-1</strain>
    </source>
</reference>
<dbReference type="AlphaFoldDB" id="A0A2N1PSL6"/>
<protein>
    <submittedName>
        <fullName evidence="4">Perosamine synthetase</fullName>
    </submittedName>
</protein>
<proteinExistence type="inferred from homology"/>
<dbReference type="PANTHER" id="PTHR30244">
    <property type="entry name" value="TRANSAMINASE"/>
    <property type="match status" value="1"/>
</dbReference>
<dbReference type="InterPro" id="IPR000653">
    <property type="entry name" value="DegT/StrS_aminotransferase"/>
</dbReference>
<organism evidence="4 5">
    <name type="scientific">Candidatus Wallbacteria bacterium HGW-Wallbacteria-1</name>
    <dbReference type="NCBI Taxonomy" id="2013854"/>
    <lineage>
        <taxon>Bacteria</taxon>
        <taxon>Candidatus Walliibacteriota</taxon>
    </lineage>
</organism>
<dbReference type="GO" id="GO:0008483">
    <property type="term" value="F:transaminase activity"/>
    <property type="evidence" value="ECO:0007669"/>
    <property type="project" value="TreeGrafter"/>
</dbReference>
<evidence type="ECO:0000256" key="2">
    <source>
        <dbReference type="PIRSR" id="PIRSR000390-2"/>
    </source>
</evidence>
<dbReference type="PIRSF" id="PIRSF000390">
    <property type="entry name" value="PLP_StrS"/>
    <property type="match status" value="1"/>
</dbReference>
<dbReference type="GO" id="GO:0030170">
    <property type="term" value="F:pyridoxal phosphate binding"/>
    <property type="evidence" value="ECO:0007669"/>
    <property type="project" value="TreeGrafter"/>
</dbReference>
<dbReference type="GO" id="GO:0000271">
    <property type="term" value="P:polysaccharide biosynthetic process"/>
    <property type="evidence" value="ECO:0007669"/>
    <property type="project" value="TreeGrafter"/>
</dbReference>
<evidence type="ECO:0000256" key="3">
    <source>
        <dbReference type="RuleBase" id="RU004508"/>
    </source>
</evidence>
<dbReference type="CDD" id="cd00616">
    <property type="entry name" value="AHBA_syn"/>
    <property type="match status" value="1"/>
</dbReference>
<dbReference type="SUPFAM" id="SSF53383">
    <property type="entry name" value="PLP-dependent transferases"/>
    <property type="match status" value="1"/>
</dbReference>
<gene>
    <name evidence="4" type="ORF">CVV64_05985</name>
</gene>
<dbReference type="Gene3D" id="3.90.1150.10">
    <property type="entry name" value="Aspartate Aminotransferase, domain 1"/>
    <property type="match status" value="1"/>
</dbReference>
<comment type="similarity">
    <text evidence="3">Belongs to the DegT/DnrJ/EryC1 family.</text>
</comment>
<dbReference type="InterPro" id="IPR015422">
    <property type="entry name" value="PyrdxlP-dep_Trfase_small"/>
</dbReference>
<keyword evidence="2 3" id="KW-0663">Pyridoxal phosphate</keyword>
<dbReference type="InterPro" id="IPR015421">
    <property type="entry name" value="PyrdxlP-dep_Trfase_major"/>
</dbReference>
<dbReference type="Gene3D" id="3.40.640.10">
    <property type="entry name" value="Type I PLP-dependent aspartate aminotransferase-like (Major domain)"/>
    <property type="match status" value="1"/>
</dbReference>
<dbReference type="Pfam" id="PF01041">
    <property type="entry name" value="DegT_DnrJ_EryC1"/>
    <property type="match status" value="1"/>
</dbReference>
<evidence type="ECO:0000313" key="5">
    <source>
        <dbReference type="Proteomes" id="UP000233256"/>
    </source>
</evidence>
<feature type="active site" description="Proton acceptor" evidence="1">
    <location>
        <position position="183"/>
    </location>
</feature>
<comment type="caution">
    <text evidence="4">The sequence shown here is derived from an EMBL/GenBank/DDBJ whole genome shotgun (WGS) entry which is preliminary data.</text>
</comment>